<dbReference type="Proteomes" id="UP000309997">
    <property type="component" value="Unassembled WGS sequence"/>
</dbReference>
<organism evidence="1 2">
    <name type="scientific">Populus alba</name>
    <name type="common">White poplar</name>
    <dbReference type="NCBI Taxonomy" id="43335"/>
    <lineage>
        <taxon>Eukaryota</taxon>
        <taxon>Viridiplantae</taxon>
        <taxon>Streptophyta</taxon>
        <taxon>Embryophyta</taxon>
        <taxon>Tracheophyta</taxon>
        <taxon>Spermatophyta</taxon>
        <taxon>Magnoliopsida</taxon>
        <taxon>eudicotyledons</taxon>
        <taxon>Gunneridae</taxon>
        <taxon>Pentapetalae</taxon>
        <taxon>rosids</taxon>
        <taxon>fabids</taxon>
        <taxon>Malpighiales</taxon>
        <taxon>Salicaceae</taxon>
        <taxon>Saliceae</taxon>
        <taxon>Populus</taxon>
    </lineage>
</organism>
<sequence length="229" mass="24717">MLLRLSLQASSGEKAPSLAFSLQTGWWDMPLFSFSSIFLAIPSFMASPLHHLFFLSALCFSSSAPLHQIIFLSSSSGDGGEAPEIAEADHLQLLSSIIPSHESERISLIRHYSHAFKGFSAMLTENEASVLAGHDGISIHLPGSNSSTSYYTFMDFLEAASGIAIQSTSNLSMSSDVIIGMIDTGIWPDPPSFPMMMELGKSLQDGKGACMKDMTSRNPIAIGSDRARY</sequence>
<keyword evidence="2" id="KW-1185">Reference proteome</keyword>
<reference evidence="1 2" key="1">
    <citation type="journal article" date="2024" name="Plant Biotechnol. J.">
        <title>Genome and CRISPR/Cas9 system of a widespread forest tree (Populus alba) in the world.</title>
        <authorList>
            <person name="Liu Y.J."/>
            <person name="Jiang P.F."/>
            <person name="Han X.M."/>
            <person name="Li X.Y."/>
            <person name="Wang H.M."/>
            <person name="Wang Y.J."/>
            <person name="Wang X.X."/>
            <person name="Zeng Q.Y."/>
        </authorList>
    </citation>
    <scope>NUCLEOTIDE SEQUENCE [LARGE SCALE GENOMIC DNA]</scope>
    <source>
        <strain evidence="2">cv. PAL-ZL1</strain>
    </source>
</reference>
<name>A0ACC4CP32_POPAL</name>
<evidence type="ECO:0000313" key="1">
    <source>
        <dbReference type="EMBL" id="KAL3599717.1"/>
    </source>
</evidence>
<protein>
    <submittedName>
        <fullName evidence="1">Uncharacterized protein</fullName>
    </submittedName>
</protein>
<dbReference type="EMBL" id="RCHU02000003">
    <property type="protein sequence ID" value="KAL3599717.1"/>
    <property type="molecule type" value="Genomic_DNA"/>
</dbReference>
<gene>
    <name evidence="1" type="ORF">D5086_007635</name>
</gene>
<comment type="caution">
    <text evidence="1">The sequence shown here is derived from an EMBL/GenBank/DDBJ whole genome shotgun (WGS) entry which is preliminary data.</text>
</comment>
<accession>A0ACC4CP32</accession>
<evidence type="ECO:0000313" key="2">
    <source>
        <dbReference type="Proteomes" id="UP000309997"/>
    </source>
</evidence>
<proteinExistence type="predicted"/>